<keyword evidence="2 3" id="KW-0418">Kinase</keyword>
<dbReference type="HAMAP" id="MF_01270">
    <property type="entry name" value="AnhMurNAc_kinase"/>
    <property type="match status" value="1"/>
</dbReference>
<keyword evidence="2" id="KW-0547">Nucleotide-binding</keyword>
<proteinExistence type="inferred from homology"/>
<name>F7ZBF8_ROSLO</name>
<dbReference type="NCBIfam" id="NF007141">
    <property type="entry name" value="PRK09585.1-5"/>
    <property type="match status" value="1"/>
</dbReference>
<comment type="pathway">
    <text evidence="2">Amino-sugar metabolism; 1,6-anhydro-N-acetylmuramate degradation.</text>
</comment>
<dbReference type="Proteomes" id="UP000001353">
    <property type="component" value="Chromosome"/>
</dbReference>
<dbReference type="KEGG" id="rli:RLO149_c023740"/>
<dbReference type="InterPro" id="IPR005338">
    <property type="entry name" value="Anhydro_N_Ac-Mur_kinase"/>
</dbReference>
<keyword evidence="1 2" id="KW-0119">Carbohydrate metabolism</keyword>
<reference evidence="3 4" key="1">
    <citation type="journal article" date="2011" name="BMC Genomics">
        <title>Comparative genome analysis and genome-guided physiological analysis of Roseobacter litoralis.</title>
        <authorList>
            <person name="Kalhoefer D."/>
            <person name="Thole S."/>
            <person name="Voget S."/>
            <person name="Lehmann R."/>
            <person name="Liesegang H."/>
            <person name="Wollher A."/>
            <person name="Daniel R."/>
            <person name="Simon M."/>
            <person name="Brinkhoff T."/>
        </authorList>
    </citation>
    <scope>NUCLEOTIDE SEQUENCE [LARGE SCALE GENOMIC DNA]</scope>
    <source>
        <strain evidence="4">ATCC 49566 / DSM 6996 / JCM 21268 / NBRC 15278 / OCh 149</strain>
    </source>
</reference>
<dbReference type="SUPFAM" id="SSF53067">
    <property type="entry name" value="Actin-like ATPase domain"/>
    <property type="match status" value="1"/>
</dbReference>
<comment type="function">
    <text evidence="2">Catalyzes the specific phosphorylation of 1,6-anhydro-N-acetylmuramic acid (anhMurNAc) with the simultaneous cleavage of the 1,6-anhydro ring, generating MurNAc-6-P. Is required for the utilization of anhMurNAc either imported from the medium or derived from its own cell wall murein, and thus plays a role in cell wall recycling.</text>
</comment>
<dbReference type="GO" id="GO:0006040">
    <property type="term" value="P:amino sugar metabolic process"/>
    <property type="evidence" value="ECO:0007669"/>
    <property type="project" value="InterPro"/>
</dbReference>
<dbReference type="Gene3D" id="3.30.420.40">
    <property type="match status" value="2"/>
</dbReference>
<feature type="binding site" evidence="2">
    <location>
        <begin position="19"/>
        <end position="26"/>
    </location>
    <ligand>
        <name>ATP</name>
        <dbReference type="ChEBI" id="CHEBI:30616"/>
    </ligand>
</feature>
<dbReference type="EC" id="2.7.1.170" evidence="2"/>
<dbReference type="GO" id="GO:0005524">
    <property type="term" value="F:ATP binding"/>
    <property type="evidence" value="ECO:0007669"/>
    <property type="project" value="UniProtKB-UniRule"/>
</dbReference>
<dbReference type="STRING" id="391595.RLO149_c023740"/>
<dbReference type="InterPro" id="IPR043129">
    <property type="entry name" value="ATPase_NBD"/>
</dbReference>
<dbReference type="Pfam" id="PF03702">
    <property type="entry name" value="AnmK"/>
    <property type="match status" value="1"/>
</dbReference>
<comment type="pathway">
    <text evidence="2">Cell wall biogenesis; peptidoglycan recycling.</text>
</comment>
<keyword evidence="2 3" id="KW-0808">Transferase</keyword>
<dbReference type="OrthoDB" id="9763949at2"/>
<dbReference type="eggNOG" id="COG2377">
    <property type="taxonomic scope" value="Bacteria"/>
</dbReference>
<keyword evidence="2" id="KW-0067">ATP-binding</keyword>
<dbReference type="UniPathway" id="UPA00544"/>
<dbReference type="RefSeq" id="WP_013962267.1">
    <property type="nucleotide sequence ID" value="NC_015730.1"/>
</dbReference>
<organism evidence="3 4">
    <name type="scientific">Roseobacter litoralis (strain ATCC 49566 / DSM 6996 / JCM 21268 / NBRC 15278 / OCh 149)</name>
    <dbReference type="NCBI Taxonomy" id="391595"/>
    <lineage>
        <taxon>Bacteria</taxon>
        <taxon>Pseudomonadati</taxon>
        <taxon>Pseudomonadota</taxon>
        <taxon>Alphaproteobacteria</taxon>
        <taxon>Rhodobacterales</taxon>
        <taxon>Roseobacteraceae</taxon>
        <taxon>Roseobacter</taxon>
    </lineage>
</organism>
<keyword evidence="4" id="KW-1185">Reference proteome</keyword>
<evidence type="ECO:0000313" key="4">
    <source>
        <dbReference type="Proteomes" id="UP000001353"/>
    </source>
</evidence>
<dbReference type="EMBL" id="CP002623">
    <property type="protein sequence ID" value="AEI94344.1"/>
    <property type="molecule type" value="Genomic_DNA"/>
</dbReference>
<dbReference type="UniPathway" id="UPA00343"/>
<evidence type="ECO:0000313" key="3">
    <source>
        <dbReference type="EMBL" id="AEI94344.1"/>
    </source>
</evidence>
<evidence type="ECO:0000256" key="1">
    <source>
        <dbReference type="ARBA" id="ARBA00023277"/>
    </source>
</evidence>
<dbReference type="AlphaFoldDB" id="F7ZBF8"/>
<dbReference type="GO" id="GO:0016301">
    <property type="term" value="F:kinase activity"/>
    <property type="evidence" value="ECO:0007669"/>
    <property type="project" value="UniProtKB-KW"/>
</dbReference>
<comment type="similarity">
    <text evidence="2">Belongs to the anhydro-N-acetylmuramic acid kinase family.</text>
</comment>
<dbReference type="HOGENOM" id="CLU_038782_3_0_5"/>
<comment type="catalytic activity">
    <reaction evidence="2">
        <text>1,6-anhydro-N-acetyl-beta-muramate + ATP + H2O = N-acetyl-D-muramate 6-phosphate + ADP + H(+)</text>
        <dbReference type="Rhea" id="RHEA:24952"/>
        <dbReference type="ChEBI" id="CHEBI:15377"/>
        <dbReference type="ChEBI" id="CHEBI:15378"/>
        <dbReference type="ChEBI" id="CHEBI:30616"/>
        <dbReference type="ChEBI" id="CHEBI:58690"/>
        <dbReference type="ChEBI" id="CHEBI:58722"/>
        <dbReference type="ChEBI" id="CHEBI:456216"/>
        <dbReference type="EC" id="2.7.1.170"/>
    </reaction>
</comment>
<protein>
    <recommendedName>
        <fullName evidence="2">Anhydro-N-acetylmuramic acid kinase</fullName>
        <ecNumber evidence="2">2.7.1.170</ecNumber>
    </recommendedName>
    <alternativeName>
        <fullName evidence="2">AnhMurNAc kinase</fullName>
    </alternativeName>
</protein>
<dbReference type="GO" id="GO:0097175">
    <property type="term" value="P:1,6-anhydro-N-acetyl-beta-muramic acid catabolic process"/>
    <property type="evidence" value="ECO:0007669"/>
    <property type="project" value="UniProtKB-UniRule"/>
</dbReference>
<gene>
    <name evidence="2 3" type="primary">anmK</name>
    <name evidence="3" type="ordered locus">RLO149_c023740</name>
</gene>
<dbReference type="PANTHER" id="PTHR30605">
    <property type="entry name" value="ANHYDRO-N-ACETYLMURAMIC ACID KINASE"/>
    <property type="match status" value="1"/>
</dbReference>
<evidence type="ECO:0000256" key="2">
    <source>
        <dbReference type="HAMAP-Rule" id="MF_01270"/>
    </source>
</evidence>
<dbReference type="PANTHER" id="PTHR30605:SF0">
    <property type="entry name" value="ANHYDRO-N-ACETYLMURAMIC ACID KINASE"/>
    <property type="match status" value="1"/>
</dbReference>
<dbReference type="GO" id="GO:0016773">
    <property type="term" value="F:phosphotransferase activity, alcohol group as acceptor"/>
    <property type="evidence" value="ECO:0007669"/>
    <property type="project" value="UniProtKB-UniRule"/>
</dbReference>
<dbReference type="GO" id="GO:0009254">
    <property type="term" value="P:peptidoglycan turnover"/>
    <property type="evidence" value="ECO:0007669"/>
    <property type="project" value="UniProtKB-UniRule"/>
</dbReference>
<accession>F7ZBF8</accession>
<sequence length="377" mass="39570">MEQAIEKTGPITALGAMSGTSLDGVDAAIVVTDGVTIDRFGATAYKSYSAAERAVLASALGHWQGPEVDAATAVIEHVHRAVLEGFPEADVIGFHGQTLAHAPHTRGTLQVGDGAWLATALDRPVVWDFRTADVEMGGEGAPLAPFFHFACAKYIGATRPLAFLNLGGVGNLTYVDPSFDQPEAAGALLAFDTGPANAPMNDLVQARLGLPYDRDGQIAREGSVEKSALDRFLAEPYFARIPPKSLDRNDFSQMMDHVGDLQNADAAATLTAMSAAAVREGLRYCPQTPTQLLVTGGGRNNPVLMEMLRSTLACPVKPVEDVGLDGDMLEAQAFAYLSVRVARGLPTSCPGTTGVRTPVAGGTISYPNAAAVAVHNR</sequence>